<proteinExistence type="inferred from homology"/>
<dbReference type="InterPro" id="IPR039994">
    <property type="entry name" value="NO66-like"/>
</dbReference>
<comment type="subcellular location">
    <subcellularLocation>
        <location evidence="3">Nucleus</location>
    </subcellularLocation>
</comment>
<organism evidence="5 6">
    <name type="scientific">Prorocentrum cordatum</name>
    <dbReference type="NCBI Taxonomy" id="2364126"/>
    <lineage>
        <taxon>Eukaryota</taxon>
        <taxon>Sar</taxon>
        <taxon>Alveolata</taxon>
        <taxon>Dinophyceae</taxon>
        <taxon>Prorocentrales</taxon>
        <taxon>Prorocentraceae</taxon>
        <taxon>Prorocentrum</taxon>
    </lineage>
</organism>
<dbReference type="PANTHER" id="PTHR13096">
    <property type="entry name" value="MINA53 MYC INDUCED NUCLEAR ANTIGEN"/>
    <property type="match status" value="1"/>
</dbReference>
<comment type="caution">
    <text evidence="5">The sequence shown here is derived from an EMBL/GenBank/DDBJ whole genome shotgun (WGS) entry which is preliminary data.</text>
</comment>
<protein>
    <recommendedName>
        <fullName evidence="3">Bifunctional lysine-specific demethylase and histidyl-hydroxylase</fullName>
        <ecNumber evidence="3">1.14.11.-</ecNumber>
    </recommendedName>
</protein>
<evidence type="ECO:0000313" key="5">
    <source>
        <dbReference type="EMBL" id="CAK0807824.1"/>
    </source>
</evidence>
<reference evidence="5" key="1">
    <citation type="submission" date="2023-10" db="EMBL/GenBank/DDBJ databases">
        <authorList>
            <person name="Chen Y."/>
            <person name="Shah S."/>
            <person name="Dougan E. K."/>
            <person name="Thang M."/>
            <person name="Chan C."/>
        </authorList>
    </citation>
    <scope>NUCLEOTIDE SEQUENCE [LARGE SCALE GENOMIC DNA]</scope>
</reference>
<evidence type="ECO:0000259" key="4">
    <source>
        <dbReference type="PROSITE" id="PS51184"/>
    </source>
</evidence>
<keyword evidence="3" id="KW-0560">Oxidoreductase</keyword>
<evidence type="ECO:0000313" key="6">
    <source>
        <dbReference type="Proteomes" id="UP001189429"/>
    </source>
</evidence>
<comment type="similarity">
    <text evidence="3">Belongs to the ROX family.</text>
</comment>
<dbReference type="Gene3D" id="2.60.120.650">
    <property type="entry name" value="Cupin"/>
    <property type="match status" value="1"/>
</dbReference>
<keyword evidence="3" id="KW-0805">Transcription regulation</keyword>
<keyword evidence="3" id="KW-0223">Dioxygenase</keyword>
<keyword evidence="3" id="KW-0539">Nucleus</keyword>
<sequence>MSDPGRAVSVPPHTDRQDVLVLQTSGRKRWTVYAPTPVGEADPLRRGKDGDAICRDSLGGPLLDVTLLPGDLLYVPLGFPHETSTVCTASCGRSREDGPAALDPSVHITVNVDSLIPIWGLSYRLLWAAAQRGARLHAGLADAPEEAASTAGMSWERYSALQSPLPLGFLEGAVSAPAAADARELRRRAATWRGLPSDAEEFSAVADDHVAAAAGMLLRHREAVLRLHRQMYLDVLLGLSSAPPLEREMGHWALLQEQMAALRSEMGWG</sequence>
<evidence type="ECO:0000256" key="1">
    <source>
        <dbReference type="ARBA" id="ARBA00022723"/>
    </source>
</evidence>
<dbReference type="EC" id="1.14.11.-" evidence="3"/>
<dbReference type="PROSITE" id="PS51184">
    <property type="entry name" value="JMJC"/>
    <property type="match status" value="1"/>
</dbReference>
<keyword evidence="3" id="KW-0804">Transcription</keyword>
<feature type="domain" description="JmjC" evidence="4">
    <location>
        <begin position="1"/>
        <end position="129"/>
    </location>
</feature>
<evidence type="ECO:0000256" key="2">
    <source>
        <dbReference type="ARBA" id="ARBA00023004"/>
    </source>
</evidence>
<dbReference type="PANTHER" id="PTHR13096:SF8">
    <property type="entry name" value="RIBOSOMAL OXYGENASE 1"/>
    <property type="match status" value="1"/>
</dbReference>
<evidence type="ECO:0000256" key="3">
    <source>
        <dbReference type="RuleBase" id="RU366061"/>
    </source>
</evidence>
<dbReference type="Pfam" id="PF08007">
    <property type="entry name" value="JmjC_2"/>
    <property type="match status" value="1"/>
</dbReference>
<dbReference type="SUPFAM" id="SSF51197">
    <property type="entry name" value="Clavaminate synthase-like"/>
    <property type="match status" value="1"/>
</dbReference>
<keyword evidence="6" id="KW-1185">Reference proteome</keyword>
<dbReference type="Proteomes" id="UP001189429">
    <property type="component" value="Unassembled WGS sequence"/>
</dbReference>
<comment type="cofactor">
    <cofactor evidence="3">
        <name>Fe(2+)</name>
        <dbReference type="ChEBI" id="CHEBI:29033"/>
    </cofactor>
    <text evidence="3">Binds 1 Fe(2+) ion per subunit.</text>
</comment>
<dbReference type="InterPro" id="IPR003347">
    <property type="entry name" value="JmjC_dom"/>
</dbReference>
<keyword evidence="1 3" id="KW-0479">Metal-binding</keyword>
<name>A0ABN9QNU5_9DINO</name>
<accession>A0ABN9QNU5</accession>
<gene>
    <name evidence="5" type="ORF">PCOR1329_LOCUS13590</name>
</gene>
<comment type="function">
    <text evidence="3">Oxygenase that can act as both a histone lysine demethylase and a ribosomal histidine hydroxylase.</text>
</comment>
<keyword evidence="2 3" id="KW-0408">Iron</keyword>
<dbReference type="EMBL" id="CAUYUJ010004016">
    <property type="protein sequence ID" value="CAK0807824.1"/>
    <property type="molecule type" value="Genomic_DNA"/>
</dbReference>